<dbReference type="RefSeq" id="XP_060436647.1">
    <property type="nucleotide sequence ID" value="XM_060576686.1"/>
</dbReference>
<dbReference type="Proteomes" id="UP001224890">
    <property type="component" value="Unassembled WGS sequence"/>
</dbReference>
<keyword evidence="2" id="KW-1185">Reference proteome</keyword>
<dbReference type="AlphaFoldDB" id="A0AAJ0F4X5"/>
<evidence type="ECO:0000313" key="1">
    <source>
        <dbReference type="EMBL" id="KAK1700892.1"/>
    </source>
</evidence>
<sequence>MATSPNTEIRDMDFGPGFPASLFLDIDWYTWSRARSPPSSLMSVGGSNITLQAVLALLGQENTIVEVSQKYFATIHKWLPMISKKRLDMVLSLHNADPDPAMLFLSMRLVTTPFTHQVDLNPYREAKKFSAPLEENGTISLILLQAIMFIALYEYGHAICSRLDDEPQVENRLLDDDSWDRGEVGKAFGHSTSTPYQTQQSGFARLCQVSISISQAIGFELSGSSAPCIPEITSLVNDPNGFALAVDTENTDWRLEASSSFLSSRALARYALFIALYRFTCPEKMSVEPGYAGEQGTKSQELDFQPQSLLTIEVASRQLHFMATNISPLIPATDGNETQLQASTLVYPFIMDGMYAGAATLHWLCGESGGRLYRAAAADMESLLDTLKSRWWLGSANRELLTV</sequence>
<name>A0AAJ0F4X5_9PEZI</name>
<gene>
    <name evidence="1" type="ORF">BDP55DRAFT_688899</name>
</gene>
<evidence type="ECO:0000313" key="2">
    <source>
        <dbReference type="Proteomes" id="UP001224890"/>
    </source>
</evidence>
<dbReference type="EMBL" id="JAHMHR010000001">
    <property type="protein sequence ID" value="KAK1700892.1"/>
    <property type="molecule type" value="Genomic_DNA"/>
</dbReference>
<comment type="caution">
    <text evidence="1">The sequence shown here is derived from an EMBL/GenBank/DDBJ whole genome shotgun (WGS) entry which is preliminary data.</text>
</comment>
<dbReference type="GeneID" id="85461212"/>
<protein>
    <submittedName>
        <fullName evidence="1">Uncharacterized protein</fullName>
    </submittedName>
</protein>
<proteinExistence type="predicted"/>
<accession>A0AAJ0F4X5</accession>
<organism evidence="1 2">
    <name type="scientific">Colletotrichum godetiae</name>
    <dbReference type="NCBI Taxonomy" id="1209918"/>
    <lineage>
        <taxon>Eukaryota</taxon>
        <taxon>Fungi</taxon>
        <taxon>Dikarya</taxon>
        <taxon>Ascomycota</taxon>
        <taxon>Pezizomycotina</taxon>
        <taxon>Sordariomycetes</taxon>
        <taxon>Hypocreomycetidae</taxon>
        <taxon>Glomerellales</taxon>
        <taxon>Glomerellaceae</taxon>
        <taxon>Colletotrichum</taxon>
        <taxon>Colletotrichum acutatum species complex</taxon>
    </lineage>
</organism>
<reference evidence="1" key="1">
    <citation type="submission" date="2021-06" db="EMBL/GenBank/DDBJ databases">
        <title>Comparative genomics, transcriptomics and evolutionary studies reveal genomic signatures of adaptation to plant cell wall in hemibiotrophic fungi.</title>
        <authorList>
            <consortium name="DOE Joint Genome Institute"/>
            <person name="Baroncelli R."/>
            <person name="Diaz J.F."/>
            <person name="Benocci T."/>
            <person name="Peng M."/>
            <person name="Battaglia E."/>
            <person name="Haridas S."/>
            <person name="Andreopoulos W."/>
            <person name="Labutti K."/>
            <person name="Pangilinan J."/>
            <person name="Floch G.L."/>
            <person name="Makela M.R."/>
            <person name="Henrissat B."/>
            <person name="Grigoriev I.V."/>
            <person name="Crouch J.A."/>
            <person name="De Vries R.P."/>
            <person name="Sukno S.A."/>
            <person name="Thon M.R."/>
        </authorList>
    </citation>
    <scope>NUCLEOTIDE SEQUENCE</scope>
    <source>
        <strain evidence="1">CBS 193.32</strain>
    </source>
</reference>